<reference evidence="1 2" key="1">
    <citation type="submission" date="2018-04" db="EMBL/GenBank/DDBJ databases">
        <title>Sphingobacterium sp. M46 Genome.</title>
        <authorList>
            <person name="Cheng J."/>
            <person name="Li Y."/>
        </authorList>
    </citation>
    <scope>NUCLEOTIDE SEQUENCE [LARGE SCALE GENOMIC DNA]</scope>
    <source>
        <strain evidence="1 2">M46</strain>
    </source>
</reference>
<evidence type="ECO:0008006" key="3">
    <source>
        <dbReference type="Google" id="ProtNLM"/>
    </source>
</evidence>
<name>A0A363NL11_9SPHI</name>
<keyword evidence="2" id="KW-1185">Reference proteome</keyword>
<dbReference type="AlphaFoldDB" id="A0A363NL11"/>
<organism evidence="1 2">
    <name type="scientific">Sphingobacterium athyrii</name>
    <dbReference type="NCBI Taxonomy" id="2152717"/>
    <lineage>
        <taxon>Bacteria</taxon>
        <taxon>Pseudomonadati</taxon>
        <taxon>Bacteroidota</taxon>
        <taxon>Sphingobacteriia</taxon>
        <taxon>Sphingobacteriales</taxon>
        <taxon>Sphingobacteriaceae</taxon>
        <taxon>Sphingobacterium</taxon>
    </lineage>
</organism>
<evidence type="ECO:0000313" key="1">
    <source>
        <dbReference type="EMBL" id="PUV21464.1"/>
    </source>
</evidence>
<dbReference type="InterPro" id="IPR011047">
    <property type="entry name" value="Quinoprotein_ADH-like_sf"/>
</dbReference>
<comment type="caution">
    <text evidence="1">The sequence shown here is derived from an EMBL/GenBank/DDBJ whole genome shotgun (WGS) entry which is preliminary data.</text>
</comment>
<sequence>MSGNKPRYGPMKNYLKYTLLVLSSLSLLSCQKVELHKDVEFNRGLLNFMLAIPGQTTEYMAKTTGPYADGDTIYVEVPTTAEEPIDISKLKATASLENNARMEPALTGVMDFTYPLEVRVIDGDGNSKRHIIKAVPTLPRTVFKKRWFYTADKMGILRTNISGMTVVKDQLLVADFSGGSLGETVGVRVYNASDGTYVKTIPAPTTFCMQVSADDADHFVINRYNIYSAGLMLYYYENVDSEPKLILNYTAADGAPAELGRKISVIGNLKQGKAYIYATAPAVNNQIYYWEFNNGVVVNSSPTVIRYAAADPWTFAAVQRKSLDANSDHYLTYCNYVASDANREKGSRFVKFTPTMDVVQMAPSSHYYKILDFEVFNVEGNQFMAVLTQGFFAWDATHIKVYDITDPDKMILLEDSPFYRDFMLFESDAYGGTNYNRYGDIDVRVVGKKISIFATMATNDKAYAGVMAYDMSYNR</sequence>
<gene>
    <name evidence="1" type="ORF">DCO56_27045</name>
</gene>
<proteinExistence type="predicted"/>
<dbReference type="EMBL" id="QCXX01000010">
    <property type="protein sequence ID" value="PUV21464.1"/>
    <property type="molecule type" value="Genomic_DNA"/>
</dbReference>
<protein>
    <recommendedName>
        <fullName evidence="3">DUF5018 domain-containing protein</fullName>
    </recommendedName>
</protein>
<dbReference type="PROSITE" id="PS51257">
    <property type="entry name" value="PROKAR_LIPOPROTEIN"/>
    <property type="match status" value="1"/>
</dbReference>
<accession>A0A363NL11</accession>
<dbReference type="Proteomes" id="UP000250831">
    <property type="component" value="Unassembled WGS sequence"/>
</dbReference>
<evidence type="ECO:0000313" key="2">
    <source>
        <dbReference type="Proteomes" id="UP000250831"/>
    </source>
</evidence>
<dbReference type="SUPFAM" id="SSF50998">
    <property type="entry name" value="Quinoprotein alcohol dehydrogenase-like"/>
    <property type="match status" value="1"/>
</dbReference>